<dbReference type="AlphaFoldDB" id="A0A8C8E7N7"/>
<protein>
    <submittedName>
        <fullName evidence="1">Uncharacterized protein</fullName>
    </submittedName>
</protein>
<name>A0A8C8E7N7_9STRI</name>
<keyword evidence="2" id="KW-1185">Reference proteome</keyword>
<evidence type="ECO:0000313" key="2">
    <source>
        <dbReference type="Proteomes" id="UP000694552"/>
    </source>
</evidence>
<dbReference type="Proteomes" id="UP000694552">
    <property type="component" value="Unplaced"/>
</dbReference>
<evidence type="ECO:0000313" key="1">
    <source>
        <dbReference type="Ensembl" id="ENSOSUP00000007197.1"/>
    </source>
</evidence>
<sequence>MEDASGTLAGATRSLLARMRGAGPSAGWQTWAVHSSGVPRLCVLATLHPLAAEKCHSCIWHNWSAKQRQAVSLYGKGGKYRLGVITSQVQHWIQAPYSLNVTIFWVRCSSTVFKLHCILH</sequence>
<accession>A0A8C8E7N7</accession>
<reference evidence="1" key="1">
    <citation type="submission" date="2025-08" db="UniProtKB">
        <authorList>
            <consortium name="Ensembl"/>
        </authorList>
    </citation>
    <scope>IDENTIFICATION</scope>
</reference>
<organism evidence="1 2">
    <name type="scientific">Otus sunia</name>
    <name type="common">Oriental scops-owl</name>
    <dbReference type="NCBI Taxonomy" id="257818"/>
    <lineage>
        <taxon>Eukaryota</taxon>
        <taxon>Metazoa</taxon>
        <taxon>Chordata</taxon>
        <taxon>Craniata</taxon>
        <taxon>Vertebrata</taxon>
        <taxon>Euteleostomi</taxon>
        <taxon>Archelosauria</taxon>
        <taxon>Archosauria</taxon>
        <taxon>Dinosauria</taxon>
        <taxon>Saurischia</taxon>
        <taxon>Theropoda</taxon>
        <taxon>Coelurosauria</taxon>
        <taxon>Aves</taxon>
        <taxon>Neognathae</taxon>
        <taxon>Neoaves</taxon>
        <taxon>Telluraves</taxon>
        <taxon>Strigiformes</taxon>
        <taxon>Strigidae</taxon>
        <taxon>Otus</taxon>
    </lineage>
</organism>
<dbReference type="Ensembl" id="ENSOSUT00000007478.1">
    <property type="protein sequence ID" value="ENSOSUP00000007197.1"/>
    <property type="gene ID" value="ENSOSUG00000005351.1"/>
</dbReference>
<reference evidence="1" key="2">
    <citation type="submission" date="2025-09" db="UniProtKB">
        <authorList>
            <consortium name="Ensembl"/>
        </authorList>
    </citation>
    <scope>IDENTIFICATION</scope>
</reference>
<proteinExistence type="predicted"/>